<keyword evidence="3" id="KW-0677">Repeat</keyword>
<name>A0A8T2QCQ6_CERRI</name>
<feature type="domain" description="RRM" evidence="9">
    <location>
        <begin position="682"/>
        <end position="759"/>
    </location>
</feature>
<feature type="compositionally biased region" description="Low complexity" evidence="8">
    <location>
        <begin position="800"/>
        <end position="809"/>
    </location>
</feature>
<dbReference type="Pfam" id="PF00076">
    <property type="entry name" value="RRM_1"/>
    <property type="match status" value="1"/>
</dbReference>
<feature type="region of interest" description="Disordered" evidence="8">
    <location>
        <begin position="758"/>
        <end position="875"/>
    </location>
</feature>
<dbReference type="SUPFAM" id="SSF48452">
    <property type="entry name" value="TPR-like"/>
    <property type="match status" value="1"/>
</dbReference>
<dbReference type="AlphaFoldDB" id="A0A8T2QCQ6"/>
<dbReference type="InterPro" id="IPR008669">
    <property type="entry name" value="LSM_interact"/>
</dbReference>
<feature type="compositionally biased region" description="Acidic residues" evidence="8">
    <location>
        <begin position="1"/>
        <end position="19"/>
    </location>
</feature>
<dbReference type="GO" id="GO:0005634">
    <property type="term" value="C:nucleus"/>
    <property type="evidence" value="ECO:0007669"/>
    <property type="project" value="UniProtKB-SubCell"/>
</dbReference>
<dbReference type="GO" id="GO:0006397">
    <property type="term" value="P:mRNA processing"/>
    <property type="evidence" value="ECO:0007669"/>
    <property type="project" value="UniProtKB-KW"/>
</dbReference>
<keyword evidence="11" id="KW-1185">Reference proteome</keyword>
<dbReference type="SUPFAM" id="SSF54928">
    <property type="entry name" value="RNA-binding domain, RBD"/>
    <property type="match status" value="1"/>
</dbReference>
<keyword evidence="4 7" id="KW-0694">RNA-binding</keyword>
<feature type="region of interest" description="Disordered" evidence="8">
    <location>
        <begin position="1"/>
        <end position="59"/>
    </location>
</feature>
<dbReference type="SMART" id="SM00386">
    <property type="entry name" value="HAT"/>
    <property type="match status" value="8"/>
</dbReference>
<dbReference type="PANTHER" id="PTHR17204:SF25">
    <property type="entry name" value="RRM DOMAIN-CONTAINING PROTEIN"/>
    <property type="match status" value="1"/>
</dbReference>
<dbReference type="InterPro" id="IPR035979">
    <property type="entry name" value="RBD_domain_sf"/>
</dbReference>
<dbReference type="SMART" id="SM00360">
    <property type="entry name" value="RRM"/>
    <property type="match status" value="1"/>
</dbReference>
<dbReference type="Pfam" id="PF05391">
    <property type="entry name" value="Lsm_interact"/>
    <property type="match status" value="1"/>
</dbReference>
<evidence type="ECO:0000256" key="5">
    <source>
        <dbReference type="ARBA" id="ARBA00023187"/>
    </source>
</evidence>
<organism evidence="10 11">
    <name type="scientific">Ceratopteris richardii</name>
    <name type="common">Triangle waterfern</name>
    <dbReference type="NCBI Taxonomy" id="49495"/>
    <lineage>
        <taxon>Eukaryota</taxon>
        <taxon>Viridiplantae</taxon>
        <taxon>Streptophyta</taxon>
        <taxon>Embryophyta</taxon>
        <taxon>Tracheophyta</taxon>
        <taxon>Polypodiopsida</taxon>
        <taxon>Polypodiidae</taxon>
        <taxon>Polypodiales</taxon>
        <taxon>Pteridineae</taxon>
        <taxon>Pteridaceae</taxon>
        <taxon>Parkerioideae</taxon>
        <taxon>Ceratopteris</taxon>
    </lineage>
</organism>
<dbReference type="InterPro" id="IPR008847">
    <property type="entry name" value="Suf"/>
</dbReference>
<dbReference type="PANTHER" id="PTHR17204">
    <property type="entry name" value="PRE-MRNA PROCESSING PROTEIN PRP39-RELATED"/>
    <property type="match status" value="1"/>
</dbReference>
<dbReference type="InterPro" id="IPR003107">
    <property type="entry name" value="HAT"/>
</dbReference>
<feature type="compositionally biased region" description="Basic and acidic residues" evidence="8">
    <location>
        <begin position="852"/>
        <end position="875"/>
    </location>
</feature>
<dbReference type="EMBL" id="CM035441">
    <property type="protein sequence ID" value="KAH7281484.1"/>
    <property type="molecule type" value="Genomic_DNA"/>
</dbReference>
<evidence type="ECO:0000256" key="1">
    <source>
        <dbReference type="ARBA" id="ARBA00004123"/>
    </source>
</evidence>
<keyword evidence="6" id="KW-0539">Nucleus</keyword>
<keyword evidence="5" id="KW-0508">mRNA splicing</keyword>
<evidence type="ECO:0000256" key="8">
    <source>
        <dbReference type="SAM" id="MobiDB-lite"/>
    </source>
</evidence>
<evidence type="ECO:0000256" key="6">
    <source>
        <dbReference type="ARBA" id="ARBA00023242"/>
    </source>
</evidence>
<protein>
    <recommendedName>
        <fullName evidence="9">RRM domain-containing protein</fullName>
    </recommendedName>
</protein>
<dbReference type="PROSITE" id="PS50102">
    <property type="entry name" value="RRM"/>
    <property type="match status" value="1"/>
</dbReference>
<dbReference type="Gene3D" id="3.30.70.330">
    <property type="match status" value="1"/>
</dbReference>
<dbReference type="OrthoDB" id="360390at2759"/>
<dbReference type="Gene3D" id="1.25.40.10">
    <property type="entry name" value="Tetratricopeptide repeat domain"/>
    <property type="match status" value="2"/>
</dbReference>
<dbReference type="Pfam" id="PF05843">
    <property type="entry name" value="Suf"/>
    <property type="match status" value="1"/>
</dbReference>
<evidence type="ECO:0000259" key="9">
    <source>
        <dbReference type="PROSITE" id="PS50102"/>
    </source>
</evidence>
<evidence type="ECO:0000256" key="7">
    <source>
        <dbReference type="PROSITE-ProRule" id="PRU00176"/>
    </source>
</evidence>
<sequence length="875" mass="99623">MAQLEDEEMKAATSDEEERADGSDGGREAGYGDNNDEDNDTTSSSSSEYDLLSDEEGETEAAIHKLETSLTQNPYNFQEHVEYIQTLRKSGMLEKLRAAREKMSTIFPLSPDMWKEWTSDEARLISSQEDVAAVCQLFERGLQDYLSIPLWIEYLELKLHHDQDIVESNDEGVTKMRGLYEGALASASLHFLEGTKIWASYRQYELNLLNLKQDLPEELRMKHVNCVRSIFRRQLSVPSCDINTTLRDYIDWESKQGIQIGDDSDDLAGLPANVAASYRKAVQMCALREPLEEKISKEKPKDAELLQNFLSYIALEEETGDPARVQVLYERAVVEFPITHDLWLKYTSYLEKCLKGSPIILSVYTRAIRNCPWSQALWSRRMLAMERSNAGETALAEVFEQALHSGFAFSTPEEYLDLFLTRVDGLRRRLPSKQVDKLSYLGSLRETYKQADEFLSTYFPTFVDRSLKLHSYWARLEYSVANDIVAARGVWEYLIKSSGSMLEAWKGYISMEVSLGNLAEARALYRRCYTRKFEGNGSEVLCEAWLQFEREYGSLEDYDYALLKTTPRLAEVRKLQQMQDAKSLASASRESKEVTNKSAKTITTVLGQKRQDPHDIETIKERKPRKKQKVSTANVGKEPIVHIVSADMEEDKTEDAPAAVARNMDIQVKPESEDKHWYSDQCTAFVSRLAPEVNEDDLYNLFSQCKYLREIRLMRDRKTGVSRRFAYVDFDNEEGLSAALKLNEQKLKGSKIKVLRSDPAVSSKKSVSNSKDQIQEVSLPAREEKNDGMRNSGGEIAQKQSSNYGQSQGRGRGRSIAPLVSHRRGGHVQLSGKTTFAVPRSLARPLGFSRRGQTEEVKSDEPKSNEDFRKMLSKG</sequence>
<accession>A0A8T2QCQ6</accession>
<dbReference type="InterPro" id="IPR012677">
    <property type="entry name" value="Nucleotide-bd_a/b_plait_sf"/>
</dbReference>
<evidence type="ECO:0000256" key="3">
    <source>
        <dbReference type="ARBA" id="ARBA00022737"/>
    </source>
</evidence>
<dbReference type="GO" id="GO:0003723">
    <property type="term" value="F:RNA binding"/>
    <property type="evidence" value="ECO:0007669"/>
    <property type="project" value="UniProtKB-UniRule"/>
</dbReference>
<dbReference type="Proteomes" id="UP000825935">
    <property type="component" value="Chromosome 36"/>
</dbReference>
<comment type="caution">
    <text evidence="10">The sequence shown here is derived from an EMBL/GenBank/DDBJ whole genome shotgun (WGS) entry which is preliminary data.</text>
</comment>
<evidence type="ECO:0000256" key="4">
    <source>
        <dbReference type="ARBA" id="ARBA00022884"/>
    </source>
</evidence>
<evidence type="ECO:0000256" key="2">
    <source>
        <dbReference type="ARBA" id="ARBA00022664"/>
    </source>
</evidence>
<keyword evidence="2" id="KW-0507">mRNA processing</keyword>
<feature type="compositionally biased region" description="Low complexity" evidence="8">
    <location>
        <begin position="41"/>
        <end position="50"/>
    </location>
</feature>
<dbReference type="InterPro" id="IPR011990">
    <property type="entry name" value="TPR-like_helical_dom_sf"/>
</dbReference>
<dbReference type="OMA" id="PSGLTKM"/>
<gene>
    <name evidence="10" type="ORF">KP509_36G050300</name>
</gene>
<comment type="subcellular location">
    <subcellularLocation>
        <location evidence="1">Nucleus</location>
    </subcellularLocation>
</comment>
<dbReference type="GO" id="GO:0008380">
    <property type="term" value="P:RNA splicing"/>
    <property type="evidence" value="ECO:0007669"/>
    <property type="project" value="UniProtKB-KW"/>
</dbReference>
<evidence type="ECO:0000313" key="11">
    <source>
        <dbReference type="Proteomes" id="UP000825935"/>
    </source>
</evidence>
<feature type="compositionally biased region" description="Low complexity" evidence="8">
    <location>
        <begin position="761"/>
        <end position="771"/>
    </location>
</feature>
<evidence type="ECO:0000313" key="10">
    <source>
        <dbReference type="EMBL" id="KAH7281484.1"/>
    </source>
</evidence>
<dbReference type="InterPro" id="IPR000504">
    <property type="entry name" value="RRM_dom"/>
</dbReference>
<proteinExistence type="predicted"/>
<reference evidence="10" key="1">
    <citation type="submission" date="2021-08" db="EMBL/GenBank/DDBJ databases">
        <title>WGS assembly of Ceratopteris richardii.</title>
        <authorList>
            <person name="Marchant D.B."/>
            <person name="Chen G."/>
            <person name="Jenkins J."/>
            <person name="Shu S."/>
            <person name="Leebens-Mack J."/>
            <person name="Grimwood J."/>
            <person name="Schmutz J."/>
            <person name="Soltis P."/>
            <person name="Soltis D."/>
            <person name="Chen Z.-H."/>
        </authorList>
    </citation>
    <scope>NUCLEOTIDE SEQUENCE</scope>
    <source>
        <strain evidence="10">Whitten #5841</strain>
        <tissue evidence="10">Leaf</tissue>
    </source>
</reference>